<dbReference type="SUPFAM" id="SSF141868">
    <property type="entry name" value="EAL domain-like"/>
    <property type="match status" value="1"/>
</dbReference>
<dbReference type="InterPro" id="IPR000160">
    <property type="entry name" value="GGDEF_dom"/>
</dbReference>
<evidence type="ECO:0000259" key="2">
    <source>
        <dbReference type="PROSITE" id="PS50883"/>
    </source>
</evidence>
<sequence>MKKTYRHGLYLGLASWLAVGLLLALLAIHHTGQALNRHAQQVSDELARQLTGQQGDKPAASEALLTRWELAWLEVRDRQKNTWLAGGQGTPAPAWFKQLYAEAAQPQHMSTQEVLFNYQLNFASQRQTLLQTMGVIAIVWLLGSLLLLASHRGLMRHLRRQLQHQMDQLLNQHNLVEGPFPCVTEGLAQWQQQWQQQLDTLKQDAEHLARQASSDPLTGLYNRERFRRDLTEILQAEDQGQPHYLVMVRASSLQSVNELRGHAVGDKYLQEVANQLSRSLRPLADSQAYRLSGSDFAMLIRKNSNQLPSLLGRELKQAFDGKQLEFELESVAYTGITLFHPGQSPEEVIARADLALARAQTGESNGSYYQEGSEVEFLQGESHWKRVINEVIEQKSLVLMRQPIQSLSIANHNYHEIFARFVGSEQQSLPTETLLAMAQRHDLLVKVEQLIIETIVQKYPSYASPGQRWGINLSSSALTSNAFLVWLERLLLRDVTLAASFVFEVEEDLLDRNLAASRRLFELLRRAGSRSSISKFGKGLASFRLYRELKPDFVKLDPSLLQNLEQESTNQQFIRMIVELSHRMGCVVVAEGVEKLSEKQLLENMYVDAIQGYLVAKPAPLTDPVTAPHLDVLGASSGR</sequence>
<protein>
    <submittedName>
        <fullName evidence="4">Uncharacterized protein</fullName>
    </submittedName>
</protein>
<dbReference type="InterPro" id="IPR050706">
    <property type="entry name" value="Cyclic-di-GMP_PDE-like"/>
</dbReference>
<dbReference type="InterPro" id="IPR001633">
    <property type="entry name" value="EAL_dom"/>
</dbReference>
<dbReference type="Gene3D" id="3.20.20.450">
    <property type="entry name" value="EAL domain"/>
    <property type="match status" value="1"/>
</dbReference>
<dbReference type="RefSeq" id="WP_345010617.1">
    <property type="nucleotide sequence ID" value="NZ_BAABFC010000007.1"/>
</dbReference>
<dbReference type="InterPro" id="IPR043128">
    <property type="entry name" value="Rev_trsase/Diguanyl_cyclase"/>
</dbReference>
<dbReference type="Pfam" id="PF00990">
    <property type="entry name" value="GGDEF"/>
    <property type="match status" value="1"/>
</dbReference>
<evidence type="ECO:0000313" key="4">
    <source>
        <dbReference type="EMBL" id="GAA4495780.1"/>
    </source>
</evidence>
<feature type="transmembrane region" description="Helical" evidence="1">
    <location>
        <begin position="129"/>
        <end position="150"/>
    </location>
</feature>
<gene>
    <name evidence="4" type="ORF">GCM10023095_09590</name>
</gene>
<dbReference type="CDD" id="cd01949">
    <property type="entry name" value="GGDEF"/>
    <property type="match status" value="1"/>
</dbReference>
<keyword evidence="1" id="KW-0812">Transmembrane</keyword>
<dbReference type="SUPFAM" id="SSF55073">
    <property type="entry name" value="Nucleotide cyclase"/>
    <property type="match status" value="1"/>
</dbReference>
<dbReference type="PROSITE" id="PS50883">
    <property type="entry name" value="EAL"/>
    <property type="match status" value="1"/>
</dbReference>
<proteinExistence type="predicted"/>
<dbReference type="SMART" id="SM00052">
    <property type="entry name" value="EAL"/>
    <property type="match status" value="1"/>
</dbReference>
<dbReference type="InterPro" id="IPR035919">
    <property type="entry name" value="EAL_sf"/>
</dbReference>
<reference evidence="5" key="1">
    <citation type="journal article" date="2019" name="Int. J. Syst. Evol. Microbiol.">
        <title>The Global Catalogue of Microorganisms (GCM) 10K type strain sequencing project: providing services to taxonomists for standard genome sequencing and annotation.</title>
        <authorList>
            <consortium name="The Broad Institute Genomics Platform"/>
            <consortium name="The Broad Institute Genome Sequencing Center for Infectious Disease"/>
            <person name="Wu L."/>
            <person name="Ma J."/>
        </authorList>
    </citation>
    <scope>NUCLEOTIDE SEQUENCE [LARGE SCALE GENOMIC DNA]</scope>
    <source>
        <strain evidence="5">JCM 32226</strain>
    </source>
</reference>
<dbReference type="PANTHER" id="PTHR33121">
    <property type="entry name" value="CYCLIC DI-GMP PHOSPHODIESTERASE PDEF"/>
    <property type="match status" value="1"/>
</dbReference>
<dbReference type="Pfam" id="PF00563">
    <property type="entry name" value="EAL"/>
    <property type="match status" value="1"/>
</dbReference>
<evidence type="ECO:0000313" key="5">
    <source>
        <dbReference type="Proteomes" id="UP001501321"/>
    </source>
</evidence>
<evidence type="ECO:0000259" key="3">
    <source>
        <dbReference type="PROSITE" id="PS50887"/>
    </source>
</evidence>
<feature type="domain" description="EAL" evidence="2">
    <location>
        <begin position="381"/>
        <end position="632"/>
    </location>
</feature>
<dbReference type="PANTHER" id="PTHR33121:SF79">
    <property type="entry name" value="CYCLIC DI-GMP PHOSPHODIESTERASE PDED-RELATED"/>
    <property type="match status" value="1"/>
</dbReference>
<dbReference type="PROSITE" id="PS50887">
    <property type="entry name" value="GGDEF"/>
    <property type="match status" value="1"/>
</dbReference>
<dbReference type="InterPro" id="IPR029787">
    <property type="entry name" value="Nucleotide_cyclase"/>
</dbReference>
<keyword evidence="1" id="KW-0472">Membrane</keyword>
<organism evidence="4 5">
    <name type="scientific">Pseudaeromonas paramecii</name>
    <dbReference type="NCBI Taxonomy" id="2138166"/>
    <lineage>
        <taxon>Bacteria</taxon>
        <taxon>Pseudomonadati</taxon>
        <taxon>Pseudomonadota</taxon>
        <taxon>Gammaproteobacteria</taxon>
        <taxon>Aeromonadales</taxon>
        <taxon>Aeromonadaceae</taxon>
        <taxon>Pseudaeromonas</taxon>
    </lineage>
</organism>
<keyword evidence="1" id="KW-1133">Transmembrane helix</keyword>
<dbReference type="CDD" id="cd01948">
    <property type="entry name" value="EAL"/>
    <property type="match status" value="1"/>
</dbReference>
<accession>A0ABP8Q1K0</accession>
<dbReference type="NCBIfam" id="TIGR00254">
    <property type="entry name" value="GGDEF"/>
    <property type="match status" value="1"/>
</dbReference>
<dbReference type="EMBL" id="BAABFC010000007">
    <property type="protein sequence ID" value="GAA4495780.1"/>
    <property type="molecule type" value="Genomic_DNA"/>
</dbReference>
<dbReference type="SMART" id="SM00267">
    <property type="entry name" value="GGDEF"/>
    <property type="match status" value="1"/>
</dbReference>
<comment type="caution">
    <text evidence="4">The sequence shown here is derived from an EMBL/GenBank/DDBJ whole genome shotgun (WGS) entry which is preliminary data.</text>
</comment>
<feature type="domain" description="GGDEF" evidence="3">
    <location>
        <begin position="241"/>
        <end position="371"/>
    </location>
</feature>
<evidence type="ECO:0000256" key="1">
    <source>
        <dbReference type="SAM" id="Phobius"/>
    </source>
</evidence>
<dbReference type="Proteomes" id="UP001501321">
    <property type="component" value="Unassembled WGS sequence"/>
</dbReference>
<keyword evidence="5" id="KW-1185">Reference proteome</keyword>
<dbReference type="Gene3D" id="3.30.70.270">
    <property type="match status" value="1"/>
</dbReference>
<name>A0ABP8Q1K0_9GAMM</name>